<dbReference type="CDD" id="cd08370">
    <property type="entry name" value="FMT_C_like"/>
    <property type="match status" value="1"/>
</dbReference>
<dbReference type="InterPro" id="IPR011034">
    <property type="entry name" value="Formyl_transferase-like_C_sf"/>
</dbReference>
<evidence type="ECO:0000259" key="1">
    <source>
        <dbReference type="Pfam" id="PF00551"/>
    </source>
</evidence>
<evidence type="ECO:0000313" key="5">
    <source>
        <dbReference type="Proteomes" id="UP000182470"/>
    </source>
</evidence>
<dbReference type="PANTHER" id="PTHR11138">
    <property type="entry name" value="METHIONYL-TRNA FORMYLTRANSFERASE"/>
    <property type="match status" value="1"/>
</dbReference>
<evidence type="ECO:0000313" key="3">
    <source>
        <dbReference type="EMBL" id="KAF2406398.1"/>
    </source>
</evidence>
<proteinExistence type="predicted"/>
<dbReference type="Pfam" id="PF02911">
    <property type="entry name" value="Formyl_trans_C"/>
    <property type="match status" value="1"/>
</dbReference>
<dbReference type="InterPro" id="IPR002376">
    <property type="entry name" value="Formyl_transf_N"/>
</dbReference>
<sequence>MSALTLFVMTEKGLTFVEQAVRLFKEIISEVVIGQDTAVLNDYSREIADVCHAANVKFSLRADFSGINSEYAMAVSWRWMIKHPPERLIVFHDSLLPKYRGFAPLVNALINGEKTVGVSAIFGATEYDRGDIIHQTSAPIQYPITIAEAIQVVGDCYLNTGMMVMKAIAGGETLKGTEQNHNLATYSLWRDDEDYHIDWSQSAEKIRRMIDAVGAPFKGAYCLIDGVPARILAAEDLDDVQIENRTAGKVIFVENKLPVVVCGSGLLRVTQCIAEESGESMLPLAKFRARFT</sequence>
<dbReference type="InterPro" id="IPR036477">
    <property type="entry name" value="Formyl_transf_N_sf"/>
</dbReference>
<dbReference type="Proteomes" id="UP000748067">
    <property type="component" value="Unassembled WGS sequence"/>
</dbReference>
<dbReference type="EMBL" id="LT629704">
    <property type="protein sequence ID" value="SDN43403.1"/>
    <property type="molecule type" value="Genomic_DNA"/>
</dbReference>
<dbReference type="SUPFAM" id="SSF50486">
    <property type="entry name" value="FMT C-terminal domain-like"/>
    <property type="match status" value="1"/>
</dbReference>
<keyword evidence="6" id="KW-1185">Reference proteome</keyword>
<feature type="domain" description="Formyl transferase C-terminal" evidence="2">
    <location>
        <begin position="192"/>
        <end position="274"/>
    </location>
</feature>
<dbReference type="Proteomes" id="UP000182470">
    <property type="component" value="Chromosome I"/>
</dbReference>
<dbReference type="Gene3D" id="3.40.50.12230">
    <property type="match status" value="1"/>
</dbReference>
<keyword evidence="4" id="KW-0808">Transferase</keyword>
<name>A0A1H0BDC4_9PSED</name>
<dbReference type="InterPro" id="IPR005793">
    <property type="entry name" value="Formyl_trans_C"/>
</dbReference>
<accession>A0A1H0BDC4</accession>
<dbReference type="OrthoDB" id="9802815at2"/>
<gene>
    <name evidence="3" type="primary">fmt_2</name>
    <name evidence="3" type="ORF">PSAN_45730</name>
    <name evidence="4" type="ORF">SAMN04490179_4230</name>
</gene>
<dbReference type="EMBL" id="JXDI01000003">
    <property type="protein sequence ID" value="KAF2406398.1"/>
    <property type="molecule type" value="Genomic_DNA"/>
</dbReference>
<evidence type="ECO:0000313" key="4">
    <source>
        <dbReference type="EMBL" id="SDN43403.1"/>
    </source>
</evidence>
<dbReference type="EC" id="2.1.2.9" evidence="3"/>
<reference evidence="3 6" key="1">
    <citation type="submission" date="2015-01" db="EMBL/GenBank/DDBJ databases">
        <title>Genome Sequence of Pseudomonas antarctica CMS 35.</title>
        <authorList>
            <person name="Voget S."/>
            <person name="Chow J."/>
            <person name="Daniel R."/>
            <person name="Streit W."/>
        </authorList>
    </citation>
    <scope>NUCLEOTIDE SEQUENCE [LARGE SCALE GENOMIC DNA]</scope>
    <source>
        <strain evidence="3 6">CMS 35</strain>
    </source>
</reference>
<dbReference type="AlphaFoldDB" id="A0A1H0BDC4"/>
<evidence type="ECO:0000259" key="2">
    <source>
        <dbReference type="Pfam" id="PF02911"/>
    </source>
</evidence>
<dbReference type="SUPFAM" id="SSF53328">
    <property type="entry name" value="Formyltransferase"/>
    <property type="match status" value="1"/>
</dbReference>
<organism evidence="4 5">
    <name type="scientific">Pseudomonas antarctica</name>
    <dbReference type="NCBI Taxonomy" id="219572"/>
    <lineage>
        <taxon>Bacteria</taxon>
        <taxon>Pseudomonadati</taxon>
        <taxon>Pseudomonadota</taxon>
        <taxon>Gammaproteobacteria</taxon>
        <taxon>Pseudomonadales</taxon>
        <taxon>Pseudomonadaceae</taxon>
        <taxon>Pseudomonas</taxon>
    </lineage>
</organism>
<protein>
    <submittedName>
        <fullName evidence="4">Methionyl-tRNA formyltransferase</fullName>
        <ecNumber evidence="3">2.1.2.9</ecNumber>
    </submittedName>
</protein>
<reference evidence="4 5" key="2">
    <citation type="submission" date="2016-10" db="EMBL/GenBank/DDBJ databases">
        <authorList>
            <person name="de Groot N.N."/>
        </authorList>
    </citation>
    <scope>NUCLEOTIDE SEQUENCE [LARGE SCALE GENOMIC DNA]</scope>
    <source>
        <strain evidence="4 5">BS2772</strain>
    </source>
</reference>
<dbReference type="GO" id="GO:0004479">
    <property type="term" value="F:methionyl-tRNA formyltransferase activity"/>
    <property type="evidence" value="ECO:0007669"/>
    <property type="project" value="UniProtKB-EC"/>
</dbReference>
<dbReference type="RefSeq" id="WP_083358826.1">
    <property type="nucleotide sequence ID" value="NZ_JXDI01000003.1"/>
</dbReference>
<evidence type="ECO:0000313" key="6">
    <source>
        <dbReference type="Proteomes" id="UP000748067"/>
    </source>
</evidence>
<feature type="domain" description="Formyl transferase N-terminal" evidence="1">
    <location>
        <begin position="80"/>
        <end position="142"/>
    </location>
</feature>
<dbReference type="PANTHER" id="PTHR11138:SF5">
    <property type="entry name" value="METHIONYL-TRNA FORMYLTRANSFERASE, MITOCHONDRIAL"/>
    <property type="match status" value="1"/>
</dbReference>
<dbReference type="Pfam" id="PF00551">
    <property type="entry name" value="Formyl_trans_N"/>
    <property type="match status" value="1"/>
</dbReference>